<protein>
    <submittedName>
        <fullName evidence="2">Oxidative damage protection protein</fullName>
    </submittedName>
</protein>
<keyword evidence="1" id="KW-0408">Iron</keyword>
<dbReference type="RefSeq" id="WP_394841610.1">
    <property type="nucleotide sequence ID" value="NZ_CP089982.1"/>
</dbReference>
<organism evidence="2 3">
    <name type="scientific">Pendulispora brunnea</name>
    <dbReference type="NCBI Taxonomy" id="2905690"/>
    <lineage>
        <taxon>Bacteria</taxon>
        <taxon>Pseudomonadati</taxon>
        <taxon>Myxococcota</taxon>
        <taxon>Myxococcia</taxon>
        <taxon>Myxococcales</taxon>
        <taxon>Sorangiineae</taxon>
        <taxon>Pendulisporaceae</taxon>
        <taxon>Pendulispora</taxon>
    </lineage>
</organism>
<name>A0ABZ2JWY3_9BACT</name>
<proteinExistence type="predicted"/>
<evidence type="ECO:0000313" key="2">
    <source>
        <dbReference type="EMBL" id="WXA90990.1"/>
    </source>
</evidence>
<dbReference type="InterPro" id="IPR007457">
    <property type="entry name" value="Fe_traffick_prot_YggX"/>
</dbReference>
<evidence type="ECO:0000313" key="3">
    <source>
        <dbReference type="Proteomes" id="UP001379533"/>
    </source>
</evidence>
<dbReference type="SUPFAM" id="SSF111148">
    <property type="entry name" value="YggX-like"/>
    <property type="match status" value="1"/>
</dbReference>
<evidence type="ECO:0000256" key="1">
    <source>
        <dbReference type="ARBA" id="ARBA00023004"/>
    </source>
</evidence>
<dbReference type="NCBIfam" id="NF003817">
    <property type="entry name" value="PRK05408.1"/>
    <property type="match status" value="1"/>
</dbReference>
<sequence>MSERIVHCRLLKKDLPGLARPPYKNELGQKIYNEVSKEAWDRWLKDSVKYINTYRLDLASSEGQKFMLKQAAVYFGFEEGELAATAFVPREDEPK</sequence>
<keyword evidence="3" id="KW-1185">Reference proteome</keyword>
<dbReference type="PANTHER" id="PTHR36965">
    <property type="entry name" value="FE(2+)-TRAFFICKING PROTEIN-RELATED"/>
    <property type="match status" value="1"/>
</dbReference>
<dbReference type="EMBL" id="CP089982">
    <property type="protein sequence ID" value="WXA90990.1"/>
    <property type="molecule type" value="Genomic_DNA"/>
</dbReference>
<gene>
    <name evidence="2" type="ORF">LZC95_31620</name>
</gene>
<dbReference type="Pfam" id="PF04362">
    <property type="entry name" value="Iron_traffic"/>
    <property type="match status" value="1"/>
</dbReference>
<dbReference type="Gene3D" id="1.10.3880.10">
    <property type="entry name" value="Fe(II) trafficking protein YggX"/>
    <property type="match status" value="1"/>
</dbReference>
<reference evidence="2 3" key="1">
    <citation type="submission" date="2021-12" db="EMBL/GenBank/DDBJ databases">
        <title>Discovery of the Pendulisporaceae a myxobacterial family with distinct sporulation behavior and unique specialized metabolism.</title>
        <authorList>
            <person name="Garcia R."/>
            <person name="Popoff A."/>
            <person name="Bader C.D."/>
            <person name="Loehr J."/>
            <person name="Walesch S."/>
            <person name="Walt C."/>
            <person name="Boldt J."/>
            <person name="Bunk B."/>
            <person name="Haeckl F.J.F.P.J."/>
            <person name="Gunesch A.P."/>
            <person name="Birkelbach J."/>
            <person name="Nuebel U."/>
            <person name="Pietschmann T."/>
            <person name="Bach T."/>
            <person name="Mueller R."/>
        </authorList>
    </citation>
    <scope>NUCLEOTIDE SEQUENCE [LARGE SCALE GENOMIC DNA]</scope>
    <source>
        <strain evidence="2 3">MSr12523</strain>
    </source>
</reference>
<dbReference type="Proteomes" id="UP001379533">
    <property type="component" value="Chromosome"/>
</dbReference>
<dbReference type="InterPro" id="IPR036766">
    <property type="entry name" value="Fe_traffick_prot_YggX_sf"/>
</dbReference>
<dbReference type="PANTHER" id="PTHR36965:SF1">
    <property type="entry name" value="FE(2+)-TRAFFICKING PROTEIN-RELATED"/>
    <property type="match status" value="1"/>
</dbReference>
<accession>A0ABZ2JWY3</accession>